<name>A0A1I7RVR7_BURXY</name>
<dbReference type="Proteomes" id="UP000582659">
    <property type="component" value="Unassembled WGS sequence"/>
</dbReference>
<evidence type="ECO:0000256" key="2">
    <source>
        <dbReference type="SAM" id="Phobius"/>
    </source>
</evidence>
<feature type="signal peptide" evidence="3">
    <location>
        <begin position="1"/>
        <end position="16"/>
    </location>
</feature>
<feature type="chain" id="PRO_5035359495" evidence="3">
    <location>
        <begin position="17"/>
        <end position="564"/>
    </location>
</feature>
<feature type="compositionally biased region" description="Polar residues" evidence="1">
    <location>
        <begin position="469"/>
        <end position="485"/>
    </location>
</feature>
<dbReference type="AlphaFoldDB" id="A0A1I7RVR7"/>
<evidence type="ECO:0000313" key="6">
    <source>
        <dbReference type="Proteomes" id="UP000659654"/>
    </source>
</evidence>
<proteinExistence type="predicted"/>
<evidence type="ECO:0000256" key="3">
    <source>
        <dbReference type="SAM" id="SignalP"/>
    </source>
</evidence>
<dbReference type="WBParaSite" id="BXY_0482900.1">
    <property type="protein sequence ID" value="BXY_0482900.1"/>
    <property type="gene ID" value="BXY_0482900"/>
</dbReference>
<keyword evidence="6" id="KW-1185">Reference proteome</keyword>
<sequence length="564" mass="64280">MLCMFLLPLLFISVDSHGFHGSERCKQCIPGLKSSRILAQTLRRYNRLAPDICNMELLLIDDSVEDGDSVPDFYAYHSDADLIGWSKDLVDNPAKRHVALLSYKDHRFLLHEKFILQGVEEMPQKYEWRHITFNNVQGFVIVVKAAETIHLFTCGVVDLEFVYNNLYSFCEHFKARYKSRGIPTSIDITEENKLKIFHGDDVQVWNYKRAEKFYKSLVPESPPSKKGFAFDGGHLGERICTPKLIQEYKPKYLEDYPFVNPSERMIQISQSFRLCELVGNCPKPCLHEETSPRDKIIDVIAMFLTILLSIITSCLTFGYCFFCIGVIPPFFTYVFLETKSRRLRRELGKGGFSSISINEEEEEAYMELKQRRSPEVKFPIATPKQRQRQEKGVHVSSKKSENVKGLGKKKALADEKPNKESKKEEKTQMKTEVNVVHEIEVKQSEKSFTMPSSYGMDNTQGESVEAHDLTTTTVEQVDHFTTPTKYSGVDPAPTTSKFIPKSSKSAKSSKKKDKNNSSKFIPKSAKSAKSSQKKDKNNSSKFIPKSAKSAKSSKKKNKSNVQGN</sequence>
<feature type="region of interest" description="Disordered" evidence="1">
    <location>
        <begin position="376"/>
        <end position="430"/>
    </location>
</feature>
<protein>
    <submittedName>
        <fullName evidence="4">(pine wood nematode) hypothetical protein</fullName>
    </submittedName>
</protein>
<keyword evidence="2" id="KW-0812">Transmembrane</keyword>
<dbReference type="Proteomes" id="UP000095284">
    <property type="component" value="Unplaced"/>
</dbReference>
<feature type="compositionally biased region" description="Low complexity" evidence="1">
    <location>
        <begin position="517"/>
        <end position="530"/>
    </location>
</feature>
<dbReference type="EMBL" id="CAJFDI010000001">
    <property type="protein sequence ID" value="CAD5208577.1"/>
    <property type="molecule type" value="Genomic_DNA"/>
</dbReference>
<accession>A0A1I7RVR7</accession>
<feature type="compositionally biased region" description="Polar residues" evidence="1">
    <location>
        <begin position="446"/>
        <end position="462"/>
    </location>
</feature>
<keyword evidence="2" id="KW-1133">Transmembrane helix</keyword>
<dbReference type="Proteomes" id="UP000659654">
    <property type="component" value="Unassembled WGS sequence"/>
</dbReference>
<keyword evidence="3" id="KW-0732">Signal</keyword>
<feature type="compositionally biased region" description="Low complexity" evidence="1">
    <location>
        <begin position="539"/>
        <end position="550"/>
    </location>
</feature>
<evidence type="ECO:0000256" key="1">
    <source>
        <dbReference type="SAM" id="MobiDB-lite"/>
    </source>
</evidence>
<keyword evidence="2" id="KW-0472">Membrane</keyword>
<organism evidence="5 7">
    <name type="scientific">Bursaphelenchus xylophilus</name>
    <name type="common">Pinewood nematode worm</name>
    <name type="synonym">Aphelenchoides xylophilus</name>
    <dbReference type="NCBI Taxonomy" id="6326"/>
    <lineage>
        <taxon>Eukaryota</taxon>
        <taxon>Metazoa</taxon>
        <taxon>Ecdysozoa</taxon>
        <taxon>Nematoda</taxon>
        <taxon>Chromadorea</taxon>
        <taxon>Rhabditida</taxon>
        <taxon>Tylenchina</taxon>
        <taxon>Tylenchomorpha</taxon>
        <taxon>Aphelenchoidea</taxon>
        <taxon>Aphelenchoididae</taxon>
        <taxon>Bursaphelenchus</taxon>
    </lineage>
</organism>
<evidence type="ECO:0000313" key="5">
    <source>
        <dbReference type="Proteomes" id="UP000095284"/>
    </source>
</evidence>
<evidence type="ECO:0000313" key="4">
    <source>
        <dbReference type="EMBL" id="CAD5208577.1"/>
    </source>
</evidence>
<feature type="compositionally biased region" description="Basic and acidic residues" evidence="1">
    <location>
        <begin position="411"/>
        <end position="430"/>
    </location>
</feature>
<feature type="transmembrane region" description="Helical" evidence="2">
    <location>
        <begin position="303"/>
        <end position="336"/>
    </location>
</feature>
<reference evidence="7" key="1">
    <citation type="submission" date="2016-11" db="UniProtKB">
        <authorList>
            <consortium name="WormBaseParasite"/>
        </authorList>
    </citation>
    <scope>IDENTIFICATION</scope>
</reference>
<dbReference type="EMBL" id="CAJFCV020000001">
    <property type="protein sequence ID" value="CAG9082053.1"/>
    <property type="molecule type" value="Genomic_DNA"/>
</dbReference>
<reference evidence="4" key="2">
    <citation type="submission" date="2020-09" db="EMBL/GenBank/DDBJ databases">
        <authorList>
            <person name="Kikuchi T."/>
        </authorList>
    </citation>
    <scope>NUCLEOTIDE SEQUENCE</scope>
    <source>
        <strain evidence="4">Ka4C1</strain>
    </source>
</reference>
<feature type="compositionally biased region" description="Basic and acidic residues" evidence="1">
    <location>
        <begin position="387"/>
        <end position="402"/>
    </location>
</feature>
<feature type="region of interest" description="Disordered" evidence="1">
    <location>
        <begin position="442"/>
        <end position="564"/>
    </location>
</feature>
<evidence type="ECO:0000313" key="7">
    <source>
        <dbReference type="WBParaSite" id="BXY_0482900.1"/>
    </source>
</evidence>
<gene>
    <name evidence="4" type="ORF">BXYJ_LOCUS813</name>
</gene>